<dbReference type="AlphaFoldDB" id="A0A1M7ZWP1"/>
<dbReference type="STRING" id="416016.SAMN05443547_1671"/>
<gene>
    <name evidence="8" type="ORF">SAMN05443547_1671</name>
</gene>
<feature type="transmembrane region" description="Helical" evidence="7">
    <location>
        <begin position="83"/>
        <end position="112"/>
    </location>
</feature>
<dbReference type="EMBL" id="FRYK01000002">
    <property type="protein sequence ID" value="SHO73314.1"/>
    <property type="molecule type" value="Genomic_DNA"/>
</dbReference>
<keyword evidence="6 7" id="KW-0472">Membrane</keyword>
<evidence type="ECO:0000256" key="7">
    <source>
        <dbReference type="RuleBase" id="RU362048"/>
    </source>
</evidence>
<evidence type="ECO:0000256" key="6">
    <source>
        <dbReference type="ARBA" id="ARBA00023136"/>
    </source>
</evidence>
<protein>
    <recommendedName>
        <fullName evidence="7">UPF0056 membrane protein</fullName>
    </recommendedName>
</protein>
<sequence>MRLRYFNMLSKKRNYLCKKTMDLFIYVFAALFSVLNPLGAVPIFVGLTQDDSKQERSRISLWTGINVFIILTISYFIGKYALVFFGISIDALRIAGGIVIVTSGFALLTGNFSKKRGVNKKVASDAMQRNDIALSPLAIPMLAGPGSMSLLIAMYQEHTEVAQKVATCLAILAVAFCIFLILKSAHYISRILGSSGIVAISRVIGFIVIAIGVQYIANGVVTIFKIV</sequence>
<dbReference type="PANTHER" id="PTHR33508:SF1">
    <property type="entry name" value="UPF0056 MEMBRANE PROTEIN YHCE"/>
    <property type="match status" value="1"/>
</dbReference>
<keyword evidence="4 7" id="KW-0812">Transmembrane</keyword>
<feature type="transmembrane region" description="Helical" evidence="7">
    <location>
        <begin position="23"/>
        <end position="47"/>
    </location>
</feature>
<evidence type="ECO:0000256" key="3">
    <source>
        <dbReference type="ARBA" id="ARBA00022475"/>
    </source>
</evidence>
<keyword evidence="3" id="KW-1003">Cell membrane</keyword>
<feature type="transmembrane region" description="Helical" evidence="7">
    <location>
        <begin position="203"/>
        <end position="224"/>
    </location>
</feature>
<feature type="transmembrane region" description="Helical" evidence="7">
    <location>
        <begin position="133"/>
        <end position="155"/>
    </location>
</feature>
<evidence type="ECO:0000256" key="4">
    <source>
        <dbReference type="ARBA" id="ARBA00022692"/>
    </source>
</evidence>
<dbReference type="Proteomes" id="UP000184611">
    <property type="component" value="Unassembled WGS sequence"/>
</dbReference>
<dbReference type="NCBIfam" id="NF008228">
    <property type="entry name" value="PRK10995.1"/>
    <property type="match status" value="1"/>
</dbReference>
<name>A0A1M7ZWP1_9FLAO</name>
<proteinExistence type="inferred from homology"/>
<dbReference type="Pfam" id="PF01914">
    <property type="entry name" value="MarC"/>
    <property type="match status" value="1"/>
</dbReference>
<keyword evidence="5 7" id="KW-1133">Transmembrane helix</keyword>
<evidence type="ECO:0000256" key="2">
    <source>
        <dbReference type="ARBA" id="ARBA00009784"/>
    </source>
</evidence>
<dbReference type="NCBIfam" id="TIGR00427">
    <property type="entry name" value="NAAT family transporter"/>
    <property type="match status" value="1"/>
</dbReference>
<evidence type="ECO:0000256" key="5">
    <source>
        <dbReference type="ARBA" id="ARBA00022989"/>
    </source>
</evidence>
<evidence type="ECO:0000256" key="1">
    <source>
        <dbReference type="ARBA" id="ARBA00004651"/>
    </source>
</evidence>
<accession>A0A1M7ZWP1</accession>
<reference evidence="9" key="1">
    <citation type="submission" date="2016-12" db="EMBL/GenBank/DDBJ databases">
        <authorList>
            <person name="Varghese N."/>
            <person name="Submissions S."/>
        </authorList>
    </citation>
    <scope>NUCLEOTIDE SEQUENCE [LARGE SCALE GENOMIC DNA]</scope>
    <source>
        <strain evidence="9">DSM 18830</strain>
    </source>
</reference>
<evidence type="ECO:0000313" key="9">
    <source>
        <dbReference type="Proteomes" id="UP000184611"/>
    </source>
</evidence>
<organism evidence="8 9">
    <name type="scientific">Flavobacterium cucumis</name>
    <dbReference type="NCBI Taxonomy" id="416016"/>
    <lineage>
        <taxon>Bacteria</taxon>
        <taxon>Pseudomonadati</taxon>
        <taxon>Bacteroidota</taxon>
        <taxon>Flavobacteriia</taxon>
        <taxon>Flavobacteriales</taxon>
        <taxon>Flavobacteriaceae</taxon>
        <taxon>Flavobacterium</taxon>
    </lineage>
</organism>
<comment type="subcellular location">
    <subcellularLocation>
        <location evidence="1 7">Cell membrane</location>
        <topology evidence="1 7">Multi-pass membrane protein</topology>
    </subcellularLocation>
</comment>
<dbReference type="InterPro" id="IPR002771">
    <property type="entry name" value="Multi_antbiot-R_MarC"/>
</dbReference>
<evidence type="ECO:0000313" key="8">
    <source>
        <dbReference type="EMBL" id="SHO73314.1"/>
    </source>
</evidence>
<feature type="transmembrane region" description="Helical" evidence="7">
    <location>
        <begin position="59"/>
        <end position="77"/>
    </location>
</feature>
<keyword evidence="9" id="KW-1185">Reference proteome</keyword>
<dbReference type="GO" id="GO:0005886">
    <property type="term" value="C:plasma membrane"/>
    <property type="evidence" value="ECO:0007669"/>
    <property type="project" value="UniProtKB-SubCell"/>
</dbReference>
<comment type="similarity">
    <text evidence="2 7">Belongs to the UPF0056 (MarC) family.</text>
</comment>
<dbReference type="PANTHER" id="PTHR33508">
    <property type="entry name" value="UPF0056 MEMBRANE PROTEIN YHCE"/>
    <property type="match status" value="1"/>
</dbReference>
<feature type="transmembrane region" description="Helical" evidence="7">
    <location>
        <begin position="161"/>
        <end position="182"/>
    </location>
</feature>